<comment type="caution">
    <text evidence="3">The sequence shown here is derived from an EMBL/GenBank/DDBJ whole genome shotgun (WGS) entry which is preliminary data.</text>
</comment>
<evidence type="ECO:0000256" key="1">
    <source>
        <dbReference type="SAM" id="MobiDB-lite"/>
    </source>
</evidence>
<proteinExistence type="predicted"/>
<evidence type="ECO:0000313" key="4">
    <source>
        <dbReference type="Proteomes" id="UP000318693"/>
    </source>
</evidence>
<keyword evidence="2" id="KW-1133">Transmembrane helix</keyword>
<dbReference type="EMBL" id="VJXR01000066">
    <property type="protein sequence ID" value="TRW43773.1"/>
    <property type="molecule type" value="Genomic_DNA"/>
</dbReference>
<reference evidence="3 4" key="1">
    <citation type="submission" date="2019-07" db="EMBL/GenBank/DDBJ databases">
        <title>Georgenia wutianyii sp. nov. and Georgenia *** sp. nov. isolated from plateau pika (Ochotona curzoniae) in the Qinghai-Tibet plateau of China.</title>
        <authorList>
            <person name="Tian Z."/>
        </authorList>
    </citation>
    <scope>NUCLEOTIDE SEQUENCE [LARGE SCALE GENOMIC DNA]</scope>
    <source>
        <strain evidence="3 4">Z446</strain>
    </source>
</reference>
<organism evidence="3 4">
    <name type="scientific">Georgenia yuyongxinii</name>
    <dbReference type="NCBI Taxonomy" id="2589797"/>
    <lineage>
        <taxon>Bacteria</taxon>
        <taxon>Bacillati</taxon>
        <taxon>Actinomycetota</taxon>
        <taxon>Actinomycetes</taxon>
        <taxon>Micrococcales</taxon>
        <taxon>Bogoriellaceae</taxon>
        <taxon>Georgenia</taxon>
    </lineage>
</organism>
<keyword evidence="2" id="KW-0472">Membrane</keyword>
<keyword evidence="4" id="KW-1185">Reference proteome</keyword>
<protein>
    <submittedName>
        <fullName evidence="3">Uncharacterized protein</fullName>
    </submittedName>
</protein>
<dbReference type="AlphaFoldDB" id="A0A552WMN5"/>
<dbReference type="RefSeq" id="WP_143419534.1">
    <property type="nucleotide sequence ID" value="NZ_VJXR01000066.1"/>
</dbReference>
<feature type="region of interest" description="Disordered" evidence="1">
    <location>
        <begin position="70"/>
        <end position="120"/>
    </location>
</feature>
<dbReference type="Proteomes" id="UP000318693">
    <property type="component" value="Unassembled WGS sequence"/>
</dbReference>
<gene>
    <name evidence="3" type="ORF">FJ693_16380</name>
</gene>
<accession>A0A552WMN5</accession>
<feature type="transmembrane region" description="Helical" evidence="2">
    <location>
        <begin position="32"/>
        <end position="49"/>
    </location>
</feature>
<evidence type="ECO:0000256" key="2">
    <source>
        <dbReference type="SAM" id="Phobius"/>
    </source>
</evidence>
<evidence type="ECO:0000313" key="3">
    <source>
        <dbReference type="EMBL" id="TRW43773.1"/>
    </source>
</evidence>
<sequence length="120" mass="12719">MTPLLVLMAETPSPTPAPTELELWEVSPGIEGFVWGFLLLAVLVIPLFWSMTKHMRRVDHNERLRLQAEEVAAQAASDGAGRPGGGTLEHGAPLAENPVRGIASTPDAVGGVDDGGRVRS</sequence>
<keyword evidence="2" id="KW-0812">Transmembrane</keyword>
<name>A0A552WMN5_9MICO</name>